<reference evidence="9" key="1">
    <citation type="submission" date="2020-05" db="EMBL/GenBank/DDBJ databases">
        <title>Phylogenomic resolution of chytrid fungi.</title>
        <authorList>
            <person name="Stajich J.E."/>
            <person name="Amses K."/>
            <person name="Simmons R."/>
            <person name="Seto K."/>
            <person name="Myers J."/>
            <person name="Bonds A."/>
            <person name="Quandt C.A."/>
            <person name="Barry K."/>
            <person name="Liu P."/>
            <person name="Grigoriev I."/>
            <person name="Longcore J.E."/>
            <person name="James T.Y."/>
        </authorList>
    </citation>
    <scope>NUCLEOTIDE SEQUENCE</scope>
    <source>
        <strain evidence="9">JEL0379</strain>
    </source>
</reference>
<dbReference type="InterPro" id="IPR001680">
    <property type="entry name" value="WD40_rpt"/>
</dbReference>
<dbReference type="InterPro" id="IPR049566">
    <property type="entry name" value="WDR59_RTC1-like_RING_Znf"/>
</dbReference>
<dbReference type="PROSITE" id="PS50294">
    <property type="entry name" value="WD_REPEATS_REGION"/>
    <property type="match status" value="2"/>
</dbReference>
<dbReference type="InterPro" id="IPR036322">
    <property type="entry name" value="WD40_repeat_dom_sf"/>
</dbReference>
<dbReference type="PRINTS" id="PR00320">
    <property type="entry name" value="GPROTEINBRPT"/>
</dbReference>
<evidence type="ECO:0000313" key="9">
    <source>
        <dbReference type="EMBL" id="KAJ3170447.1"/>
    </source>
</evidence>
<feature type="region of interest" description="Disordered" evidence="7">
    <location>
        <begin position="592"/>
        <end position="614"/>
    </location>
</feature>
<dbReference type="GO" id="GO:1904263">
    <property type="term" value="P:positive regulation of TORC1 signaling"/>
    <property type="evidence" value="ECO:0007669"/>
    <property type="project" value="TreeGrafter"/>
</dbReference>
<evidence type="ECO:0000256" key="6">
    <source>
        <dbReference type="PROSITE-ProRule" id="PRU00221"/>
    </source>
</evidence>
<dbReference type="InterPro" id="IPR020472">
    <property type="entry name" value="WD40_PAC1"/>
</dbReference>
<dbReference type="EMBL" id="JADGJQ010000096">
    <property type="protein sequence ID" value="KAJ3170447.1"/>
    <property type="molecule type" value="Genomic_DNA"/>
</dbReference>
<keyword evidence="4" id="KW-0863">Zinc-finger</keyword>
<dbReference type="SMART" id="SM00320">
    <property type="entry name" value="WD40"/>
    <property type="match status" value="6"/>
</dbReference>
<dbReference type="PANTHER" id="PTHR46200">
    <property type="entry name" value="GATOR COMPLEX PROTEIN WDR24"/>
    <property type="match status" value="1"/>
</dbReference>
<name>A0AAD5TDP4_9FUNG</name>
<feature type="compositionally biased region" description="Polar residues" evidence="7">
    <location>
        <begin position="824"/>
        <end position="834"/>
    </location>
</feature>
<accession>A0AAD5TDP4</accession>
<dbReference type="GO" id="GO:0005829">
    <property type="term" value="C:cytosol"/>
    <property type="evidence" value="ECO:0007669"/>
    <property type="project" value="TreeGrafter"/>
</dbReference>
<keyword evidence="2" id="KW-0479">Metal-binding</keyword>
<dbReference type="GO" id="GO:0005774">
    <property type="term" value="C:vacuolar membrane"/>
    <property type="evidence" value="ECO:0007669"/>
    <property type="project" value="TreeGrafter"/>
</dbReference>
<keyword evidence="10" id="KW-1185">Reference proteome</keyword>
<dbReference type="InterPro" id="IPR037590">
    <property type="entry name" value="WDR24"/>
</dbReference>
<evidence type="ECO:0000259" key="8">
    <source>
        <dbReference type="Pfam" id="PF17120"/>
    </source>
</evidence>
<evidence type="ECO:0000256" key="2">
    <source>
        <dbReference type="ARBA" id="ARBA00022723"/>
    </source>
</evidence>
<dbReference type="PROSITE" id="PS00678">
    <property type="entry name" value="WD_REPEATS_1"/>
    <property type="match status" value="2"/>
</dbReference>
<organism evidence="9 10">
    <name type="scientific">Geranomyces variabilis</name>
    <dbReference type="NCBI Taxonomy" id="109894"/>
    <lineage>
        <taxon>Eukaryota</taxon>
        <taxon>Fungi</taxon>
        <taxon>Fungi incertae sedis</taxon>
        <taxon>Chytridiomycota</taxon>
        <taxon>Chytridiomycota incertae sedis</taxon>
        <taxon>Chytridiomycetes</taxon>
        <taxon>Spizellomycetales</taxon>
        <taxon>Powellomycetaceae</taxon>
        <taxon>Geranomyces</taxon>
    </lineage>
</organism>
<protein>
    <submittedName>
        <fullName evidence="9">WD repeat-containing protein 24</fullName>
    </submittedName>
</protein>
<dbReference type="Proteomes" id="UP001212152">
    <property type="component" value="Unassembled WGS sequence"/>
</dbReference>
<dbReference type="Pfam" id="PF00400">
    <property type="entry name" value="WD40"/>
    <property type="match status" value="2"/>
</dbReference>
<feature type="compositionally biased region" description="Acidic residues" evidence="7">
    <location>
        <begin position="735"/>
        <end position="747"/>
    </location>
</feature>
<proteinExistence type="predicted"/>
<dbReference type="CDD" id="cd16693">
    <property type="entry name" value="mRING-H2-C3H3C2_WDR24"/>
    <property type="match status" value="1"/>
</dbReference>
<dbReference type="Gene3D" id="2.130.10.10">
    <property type="entry name" value="YVTN repeat-like/Quinoprotein amine dehydrogenase"/>
    <property type="match status" value="1"/>
</dbReference>
<keyword evidence="1 6" id="KW-0853">WD repeat</keyword>
<evidence type="ECO:0000256" key="3">
    <source>
        <dbReference type="ARBA" id="ARBA00022737"/>
    </source>
</evidence>
<dbReference type="AlphaFoldDB" id="A0AAD5TDP4"/>
<evidence type="ECO:0000256" key="4">
    <source>
        <dbReference type="ARBA" id="ARBA00022771"/>
    </source>
</evidence>
<keyword evidence="5" id="KW-0862">Zinc</keyword>
<feature type="repeat" description="WD" evidence="6">
    <location>
        <begin position="222"/>
        <end position="263"/>
    </location>
</feature>
<evidence type="ECO:0000256" key="7">
    <source>
        <dbReference type="SAM" id="MobiDB-lite"/>
    </source>
</evidence>
<dbReference type="InterPro" id="IPR019775">
    <property type="entry name" value="WD40_repeat_CS"/>
</dbReference>
<evidence type="ECO:0000313" key="10">
    <source>
        <dbReference type="Proteomes" id="UP001212152"/>
    </source>
</evidence>
<keyword evidence="3" id="KW-0677">Repeat</keyword>
<feature type="region of interest" description="Disordered" evidence="7">
    <location>
        <begin position="723"/>
        <end position="761"/>
    </location>
</feature>
<feature type="domain" description="WDR59/RTC1-like RING zinc finger" evidence="8">
    <location>
        <begin position="976"/>
        <end position="1023"/>
    </location>
</feature>
<dbReference type="Pfam" id="PF17120">
    <property type="entry name" value="zf-RING_16"/>
    <property type="match status" value="1"/>
</dbReference>
<sequence>MKKSVALASIANGGSNGSLGHSGSLSPAMGQSTALPSLRLRVTGQLSAIAASADMDWAVVAGREVLKIVAVYATDVKEVLNLRAGAKVSTNFAIQDVKWGNSFAKSTVATAASNGAVIIWDLNRPNVHKLERILTEHTRAVNRISFHPTEPVLLLSASQDGSMRLWDLRAKSIARNAFEGRAESVRDVQFSPTNPYEFVAGFENGNIQKWDIRFPNQHERKWNGHNGLALTIDWHPDGRLVASGGRDRLVKVWDMKSESRLPLYTIQTIAPVARVSWRPGHDGQLASCSLATDYSIHLWDLSRPYIASKTLEAHDSVTTGFLWRDANTLWSCSKDRSFARHDMRLHAFRPMDYLNTSAVAWNVDGELTFAIDERNTLPTAPDGSGAQAGASISLGPAIMSTADDTGGLTEEQRAGLPPAIPNQSLVQGGAAAVAAAASSYYPLRRAVKRLPERVVGEEKIVQYRPRQRTGIADSETFDVHAFIAFATELQIDPNDVWTSCDNNAQLAMELGLLRTAQTWKILQLLYGGRAADTLEPRNLSALFASAPHRSSESTHRSQFADGGRPSSGRASLSTNVTSPAVSTLEALFAPLDKSSDTHTDDVEKLGVTSSGRSVHSDVIPETEALHYESHTMTVGSTHSDSAILKDSFTKAPSKITKSDSWVSTYATIHRSDAALSTAGFAGSNSLQGNDGLLDLDNNNDIERAVTANVRSMLRGDRRLHYRHGHAAHSNSDDGGVIDEEDEEEYDSDSPPVSSSDSESSFTYGLKVGAGRRTLARFGIGTRAPPMVGVSGAVSDGSPAPLSSRPLGRSFTRTRRRSQFGGSNGPTPSNNHSAESIHSGAAATAAIVPPLHHPHHDVVLPRWNHDPVVHDALSYYGEQGNVQMCVTILLVLGNRIRVDEKMQELWFWSYIDLLHRFKLWIPATAVIRAAPVPSVRARNQESTTIHTICNQCSKPMIPATNGAPNWACEHCGRLVNPCSFCHKTTKGLYAWCQGCTHGGHLECLTDWFSDDLECCTGCGHQCLSRPFTTGIDVGG</sequence>
<dbReference type="GO" id="GO:0016239">
    <property type="term" value="P:positive regulation of macroautophagy"/>
    <property type="evidence" value="ECO:0007669"/>
    <property type="project" value="TreeGrafter"/>
</dbReference>
<evidence type="ECO:0000256" key="5">
    <source>
        <dbReference type="ARBA" id="ARBA00022833"/>
    </source>
</evidence>
<evidence type="ECO:0000256" key="1">
    <source>
        <dbReference type="ARBA" id="ARBA00022574"/>
    </source>
</evidence>
<feature type="compositionally biased region" description="Basic and acidic residues" evidence="7">
    <location>
        <begin position="593"/>
        <end position="604"/>
    </location>
</feature>
<gene>
    <name evidence="9" type="primary">WDR24</name>
    <name evidence="9" type="ORF">HDU87_008787</name>
</gene>
<dbReference type="PANTHER" id="PTHR46200:SF1">
    <property type="entry name" value="GATOR COMPLEX PROTEIN WDR24"/>
    <property type="match status" value="1"/>
</dbReference>
<feature type="region of interest" description="Disordered" evidence="7">
    <location>
        <begin position="545"/>
        <end position="576"/>
    </location>
</feature>
<dbReference type="GO" id="GO:0008270">
    <property type="term" value="F:zinc ion binding"/>
    <property type="evidence" value="ECO:0007669"/>
    <property type="project" value="UniProtKB-KW"/>
</dbReference>
<feature type="compositionally biased region" description="Low complexity" evidence="7">
    <location>
        <begin position="748"/>
        <end position="760"/>
    </location>
</feature>
<feature type="region of interest" description="Disordered" evidence="7">
    <location>
        <begin position="790"/>
        <end position="834"/>
    </location>
</feature>
<dbReference type="InterPro" id="IPR015943">
    <property type="entry name" value="WD40/YVTN_repeat-like_dom_sf"/>
</dbReference>
<dbReference type="SUPFAM" id="SSF50978">
    <property type="entry name" value="WD40 repeat-like"/>
    <property type="match status" value="1"/>
</dbReference>
<dbReference type="GO" id="GO:0061700">
    <property type="term" value="C:GATOR2 complex"/>
    <property type="evidence" value="ECO:0007669"/>
    <property type="project" value="TreeGrafter"/>
</dbReference>
<feature type="repeat" description="WD" evidence="6">
    <location>
        <begin position="134"/>
        <end position="176"/>
    </location>
</feature>
<dbReference type="PROSITE" id="PS50082">
    <property type="entry name" value="WD_REPEATS_2"/>
    <property type="match status" value="2"/>
</dbReference>
<comment type="caution">
    <text evidence="9">The sequence shown here is derived from an EMBL/GenBank/DDBJ whole genome shotgun (WGS) entry which is preliminary data.</text>
</comment>